<dbReference type="SMART" id="SM00257">
    <property type="entry name" value="LysM"/>
    <property type="match status" value="1"/>
</dbReference>
<evidence type="ECO:0000313" key="8">
    <source>
        <dbReference type="Proteomes" id="UP000050792"/>
    </source>
</evidence>
<keyword evidence="8" id="KW-1185">Reference proteome</keyword>
<dbReference type="Pfam" id="PF01476">
    <property type="entry name" value="LysM"/>
    <property type="match status" value="1"/>
</dbReference>
<dbReference type="InterPro" id="IPR036779">
    <property type="entry name" value="LysM_dom_sf"/>
</dbReference>
<feature type="region of interest" description="Disordered" evidence="5">
    <location>
        <begin position="51"/>
        <end position="127"/>
    </location>
</feature>
<name>A0AA85EU81_9TREM</name>
<sequence>MRMSFREKASFNSAQAFLCRSKSLYDGTKSTMRLSNITSKLRTVSATLANTNPFSSKSQGNSITEENTDDVKQTEGIKKSKRRTRERTTFTNESSTSASGKQEKPERKKKKKKQKHDHSDTTKLVKTSSIQQTTEYVVQEGDSFNSVAARFDLTPSELCRVNKFLSRTLFVGQVIKLPINEKVANMTAESSNKSVASGVKSDNNNLNAEENVQVTTEEITKNPLDPKVCLTEGESKSKLLQSVDSLTSSVNETDTDDQDFDESSTYSEYTDYADEENDPMACQYLKFDCKFVVDLQCSVPGIILVTTNMFVFKPYDEEQYPLENHCKQIPLSQFRTIAVYRDPSVMYFTKRGTQPTSCPSNVNIECDVNEIINSTEQTPCVIITKNDDSSTELSNPIEIKGITCEMNSGEKHDIGQKDIENVITTDSLSASNLKKCDLDDNPFYLCILAYTNSVENNSHRRHPFWFTVQSEEYWFLIPNEKSKILFDFLLTCQFHGYEDDVKQCTDMEVSQLSIKSTEIKDTNKANTIISKLHSKSLGNLNFFKSSIVSPVSSEHFCLDDDNNDDVSKFEKTIHRHHNHKHTHRHHNYCHFVVVPNTFDWVLPRIGSSDDHSRTLLILNNQQKYTNTLKEAPKISSDQNEHCQQNKLKKLQNIEHSTDSSSFRDTTDISKTVEKHDSVPSMEEEKAALQLLKRETVNWEWLTSPFRTLLNNINKLLVSSKELELKELEEEKRKQFMFDCIKSAEPELLPIPTATSNSEIFDVHKVRDLLQNLTPDAEGLDWILTYSTSVHGFSLRSLYRRCANSLTESSKDNSYGTIHTKMKHTLTSNSPHAANQPCILIIRTSTNEIFGAMLNTHPYPSNGRFYGNGSCFVFRWINTTDSKQDQLKGNSNSINEQDSISLSVTSNKLLNIPTDVNSVSISSSSLLGTDNHNSDLVSSSSSFISSDVRTETVTKEFAHLCYNDKKEFPEQGKKQTFQKFTWSGENSYFINGDYDSLTIGCSQGHSAIQLDDILLHGHSDNCETFNSPQLTLSSPDFIITTLEIWSFI</sequence>
<dbReference type="CDD" id="cd00118">
    <property type="entry name" value="LysM"/>
    <property type="match status" value="1"/>
</dbReference>
<dbReference type="Proteomes" id="UP000050792">
    <property type="component" value="Unassembled WGS sequence"/>
</dbReference>
<evidence type="ECO:0000256" key="4">
    <source>
        <dbReference type="ARBA" id="ARBA00040604"/>
    </source>
</evidence>
<dbReference type="GO" id="GO:0005634">
    <property type="term" value="C:nucleus"/>
    <property type="evidence" value="ECO:0007669"/>
    <property type="project" value="TreeGrafter"/>
</dbReference>
<feature type="domain" description="TLDc" evidence="7">
    <location>
        <begin position="758"/>
        <end position="1047"/>
    </location>
</feature>
<dbReference type="PROSITE" id="PS51886">
    <property type="entry name" value="TLDC"/>
    <property type="match status" value="1"/>
</dbReference>
<feature type="compositionally biased region" description="Basic and acidic residues" evidence="5">
    <location>
        <begin position="69"/>
        <end position="78"/>
    </location>
</feature>
<feature type="domain" description="LysM" evidence="6">
    <location>
        <begin position="134"/>
        <end position="177"/>
    </location>
</feature>
<dbReference type="Pfam" id="PF07534">
    <property type="entry name" value="TLD"/>
    <property type="match status" value="2"/>
</dbReference>
<comment type="subcellular location">
    <subcellularLocation>
        <location evidence="1">Mitochondrion</location>
    </subcellularLocation>
</comment>
<dbReference type="SMART" id="SM00584">
    <property type="entry name" value="TLDc"/>
    <property type="match status" value="1"/>
</dbReference>
<dbReference type="InterPro" id="IPR018392">
    <property type="entry name" value="LysM"/>
</dbReference>
<reference evidence="8" key="1">
    <citation type="submission" date="2022-06" db="EMBL/GenBank/DDBJ databases">
        <authorList>
            <person name="Berger JAMES D."/>
            <person name="Berger JAMES D."/>
        </authorList>
    </citation>
    <scope>NUCLEOTIDE SEQUENCE [LARGE SCALE GENOMIC DNA]</scope>
</reference>
<dbReference type="WBParaSite" id="SRDH1_24980.2">
    <property type="protein sequence ID" value="SRDH1_24980.2"/>
    <property type="gene ID" value="SRDH1_24980"/>
</dbReference>
<dbReference type="PANTHER" id="PTHR23354">
    <property type="entry name" value="NUCLEOLAR PROTEIN 7/ESTROGEN RECEPTOR COACTIVATOR-RELATED"/>
    <property type="match status" value="1"/>
</dbReference>
<reference evidence="9" key="2">
    <citation type="submission" date="2023-11" db="UniProtKB">
        <authorList>
            <consortium name="WormBaseParasite"/>
        </authorList>
    </citation>
    <scope>IDENTIFICATION</scope>
</reference>
<dbReference type="InterPro" id="IPR006571">
    <property type="entry name" value="TLDc_dom"/>
</dbReference>
<dbReference type="PANTHER" id="PTHR23354:SF62">
    <property type="entry name" value="MUSTARD, ISOFORM V"/>
    <property type="match status" value="1"/>
</dbReference>
<organism evidence="8 9">
    <name type="scientific">Schistosoma rodhaini</name>
    <dbReference type="NCBI Taxonomy" id="6188"/>
    <lineage>
        <taxon>Eukaryota</taxon>
        <taxon>Metazoa</taxon>
        <taxon>Spiralia</taxon>
        <taxon>Lophotrochozoa</taxon>
        <taxon>Platyhelminthes</taxon>
        <taxon>Trematoda</taxon>
        <taxon>Digenea</taxon>
        <taxon>Strigeidida</taxon>
        <taxon>Schistosomatoidea</taxon>
        <taxon>Schistosomatidae</taxon>
        <taxon>Schistosoma</taxon>
    </lineage>
</organism>
<proteinExistence type="inferred from homology"/>
<evidence type="ECO:0000259" key="6">
    <source>
        <dbReference type="PROSITE" id="PS51782"/>
    </source>
</evidence>
<dbReference type="PROSITE" id="PS51782">
    <property type="entry name" value="LYSM"/>
    <property type="match status" value="1"/>
</dbReference>
<evidence type="ECO:0000256" key="2">
    <source>
        <dbReference type="ARBA" id="ARBA00009540"/>
    </source>
</evidence>
<keyword evidence="3" id="KW-0496">Mitochondrion</keyword>
<evidence type="ECO:0000259" key="7">
    <source>
        <dbReference type="PROSITE" id="PS51886"/>
    </source>
</evidence>
<dbReference type="GO" id="GO:0006979">
    <property type="term" value="P:response to oxidative stress"/>
    <property type="evidence" value="ECO:0007669"/>
    <property type="project" value="TreeGrafter"/>
</dbReference>
<evidence type="ECO:0000256" key="1">
    <source>
        <dbReference type="ARBA" id="ARBA00004173"/>
    </source>
</evidence>
<evidence type="ECO:0000256" key="3">
    <source>
        <dbReference type="ARBA" id="ARBA00023128"/>
    </source>
</evidence>
<dbReference type="SUPFAM" id="SSF54106">
    <property type="entry name" value="LysM domain"/>
    <property type="match status" value="1"/>
</dbReference>
<comment type="similarity">
    <text evidence="2">Belongs to the OXR1 family.</text>
</comment>
<dbReference type="AlphaFoldDB" id="A0AA85EU81"/>
<feature type="compositionally biased region" description="Basic residues" evidence="5">
    <location>
        <begin position="107"/>
        <end position="116"/>
    </location>
</feature>
<feature type="compositionally biased region" description="Polar residues" evidence="5">
    <location>
        <begin position="51"/>
        <end position="65"/>
    </location>
</feature>
<evidence type="ECO:0000313" key="9">
    <source>
        <dbReference type="WBParaSite" id="SRDH1_24980.2"/>
    </source>
</evidence>
<dbReference type="GO" id="GO:0005739">
    <property type="term" value="C:mitochondrion"/>
    <property type="evidence" value="ECO:0007669"/>
    <property type="project" value="UniProtKB-SubCell"/>
</dbReference>
<evidence type="ECO:0000256" key="5">
    <source>
        <dbReference type="SAM" id="MobiDB-lite"/>
    </source>
</evidence>
<protein>
    <recommendedName>
        <fullName evidence="4">Oxidation resistance protein 1</fullName>
    </recommendedName>
</protein>
<dbReference type="Gene3D" id="3.10.350.10">
    <property type="entry name" value="LysM domain"/>
    <property type="match status" value="1"/>
</dbReference>
<accession>A0AA85EU81</accession>